<gene>
    <name evidence="1" type="ORF">AVDCRST_MAG84-6107</name>
</gene>
<accession>A0A6J4NXT2</accession>
<dbReference type="AlphaFoldDB" id="A0A6J4NXT2"/>
<dbReference type="EMBL" id="CADCTZ010001480">
    <property type="protein sequence ID" value="CAA9400515.1"/>
    <property type="molecule type" value="Genomic_DNA"/>
</dbReference>
<proteinExistence type="predicted"/>
<name>A0A6J4NXT2_9CYAN</name>
<evidence type="ECO:0000313" key="1">
    <source>
        <dbReference type="EMBL" id="CAA9400515.1"/>
    </source>
</evidence>
<organism evidence="1">
    <name type="scientific">uncultured Microcoleus sp</name>
    <dbReference type="NCBI Taxonomy" id="259945"/>
    <lineage>
        <taxon>Bacteria</taxon>
        <taxon>Bacillati</taxon>
        <taxon>Cyanobacteriota</taxon>
        <taxon>Cyanophyceae</taxon>
        <taxon>Oscillatoriophycideae</taxon>
        <taxon>Oscillatoriales</taxon>
        <taxon>Microcoleaceae</taxon>
        <taxon>Microcoleus</taxon>
        <taxon>environmental samples</taxon>
    </lineage>
</organism>
<protein>
    <submittedName>
        <fullName evidence="1">Uncharacterized protein</fullName>
    </submittedName>
</protein>
<sequence>MVRQSIVISAIVTELLHYSQESLWAIALLPTAFGKSTAVFC</sequence>
<reference evidence="1" key="1">
    <citation type="submission" date="2020-02" db="EMBL/GenBank/DDBJ databases">
        <authorList>
            <person name="Meier V. D."/>
        </authorList>
    </citation>
    <scope>NUCLEOTIDE SEQUENCE</scope>
    <source>
        <strain evidence="1">AVDCRST_MAG84</strain>
    </source>
</reference>